<reference evidence="2" key="2">
    <citation type="submission" date="2020-09" db="EMBL/GenBank/DDBJ databases">
        <authorList>
            <person name="Sun Q."/>
            <person name="Zhou Y."/>
        </authorList>
    </citation>
    <scope>NUCLEOTIDE SEQUENCE</scope>
    <source>
        <strain evidence="2">CGMCC 4.7430</strain>
    </source>
</reference>
<dbReference type="AlphaFoldDB" id="A0A918E991"/>
<feature type="domain" description="Extradiol ring-cleavage dioxygenase class III enzyme subunit B" evidence="1">
    <location>
        <begin position="8"/>
        <end position="266"/>
    </location>
</feature>
<organism evidence="2 3">
    <name type="scientific">Nonomuraea glycinis</name>
    <dbReference type="NCBI Taxonomy" id="2047744"/>
    <lineage>
        <taxon>Bacteria</taxon>
        <taxon>Bacillati</taxon>
        <taxon>Actinomycetota</taxon>
        <taxon>Actinomycetes</taxon>
        <taxon>Streptosporangiales</taxon>
        <taxon>Streptosporangiaceae</taxon>
        <taxon>Nonomuraea</taxon>
    </lineage>
</organism>
<keyword evidence="3" id="KW-1185">Reference proteome</keyword>
<reference evidence="2" key="1">
    <citation type="journal article" date="2014" name="Int. J. Syst. Evol. Microbiol.">
        <title>Complete genome sequence of Corynebacterium casei LMG S-19264T (=DSM 44701T), isolated from a smear-ripened cheese.</title>
        <authorList>
            <consortium name="US DOE Joint Genome Institute (JGI-PGF)"/>
            <person name="Walter F."/>
            <person name="Albersmeier A."/>
            <person name="Kalinowski J."/>
            <person name="Ruckert C."/>
        </authorList>
    </citation>
    <scope>NUCLEOTIDE SEQUENCE</scope>
    <source>
        <strain evidence="2">CGMCC 4.7430</strain>
    </source>
</reference>
<name>A0A918E991_9ACTN</name>
<dbReference type="Pfam" id="PF02900">
    <property type="entry name" value="LigB"/>
    <property type="match status" value="1"/>
</dbReference>
<dbReference type="GO" id="GO:0008198">
    <property type="term" value="F:ferrous iron binding"/>
    <property type="evidence" value="ECO:0007669"/>
    <property type="project" value="InterPro"/>
</dbReference>
<dbReference type="Proteomes" id="UP000660745">
    <property type="component" value="Unassembled WGS sequence"/>
</dbReference>
<comment type="caution">
    <text evidence="2">The sequence shown here is derived from an EMBL/GenBank/DDBJ whole genome shotgun (WGS) entry which is preliminary data.</text>
</comment>
<protein>
    <submittedName>
        <fullName evidence="2">Protocatechuate 4,5-dioxygenase subunit beta</fullName>
    </submittedName>
</protein>
<dbReference type="SUPFAM" id="SSF53213">
    <property type="entry name" value="LigB-like"/>
    <property type="match status" value="1"/>
</dbReference>
<dbReference type="NCBIfam" id="NF009902">
    <property type="entry name" value="PRK13365.1"/>
    <property type="match status" value="1"/>
</dbReference>
<evidence type="ECO:0000313" key="3">
    <source>
        <dbReference type="Proteomes" id="UP000660745"/>
    </source>
</evidence>
<gene>
    <name evidence="2" type="primary">pcaH</name>
    <name evidence="2" type="ORF">GCM10012278_62410</name>
</gene>
<sequence>MARLVGGMGTSHVPSIGVALDKGLRDTPEWKPFFDGYVPAQEWVKEHKPDVAVVVFNDHYNAMFLDRVPTFGVGCAEEYQIVDEGWGPRAIPSFTGHSAFSWHLVDSLVENHFDPEIIQEIKVDHGLQVPLELFWGKPEQEWPVKVVPIFVNVLQYPIPLPARLYDLGKQLGRAIESYDSDEKFVVLGTGGLSHQLQGARAGFTNPPADRQFLIDIAQNPDKLAGWSREQYVETFGGEGAELIMWLVMRGALSPDVVARFSHYFVPASMTGAGMIVLENA</sequence>
<dbReference type="InterPro" id="IPR004183">
    <property type="entry name" value="Xdiol_dOase_suB"/>
</dbReference>
<accession>A0A918E991</accession>
<dbReference type="NCBIfam" id="NF009901">
    <property type="entry name" value="PRK13364.1"/>
    <property type="match status" value="1"/>
</dbReference>
<dbReference type="RefSeq" id="WP_189142323.1">
    <property type="nucleotide sequence ID" value="NZ_BMNK01000013.1"/>
</dbReference>
<dbReference type="EMBL" id="BMNK01000013">
    <property type="protein sequence ID" value="GGP12878.1"/>
    <property type="molecule type" value="Genomic_DNA"/>
</dbReference>
<dbReference type="Gene3D" id="3.40.830.10">
    <property type="entry name" value="LigB-like"/>
    <property type="match status" value="1"/>
</dbReference>
<evidence type="ECO:0000259" key="1">
    <source>
        <dbReference type="Pfam" id="PF02900"/>
    </source>
</evidence>
<dbReference type="NCBIfam" id="NF009903">
    <property type="entry name" value="PRK13366.1"/>
    <property type="match status" value="1"/>
</dbReference>
<dbReference type="GO" id="GO:0016702">
    <property type="term" value="F:oxidoreductase activity, acting on single donors with incorporation of molecular oxygen, incorporation of two atoms of oxygen"/>
    <property type="evidence" value="ECO:0007669"/>
    <property type="project" value="UniProtKB-ARBA"/>
</dbReference>
<proteinExistence type="predicted"/>
<evidence type="ECO:0000313" key="2">
    <source>
        <dbReference type="EMBL" id="GGP12878.1"/>
    </source>
</evidence>